<feature type="compositionally biased region" description="Low complexity" evidence="1">
    <location>
        <begin position="149"/>
        <end position="160"/>
    </location>
</feature>
<dbReference type="AlphaFoldDB" id="A0A1S3FU44"/>
<proteinExistence type="predicted"/>
<reference evidence="3" key="1">
    <citation type="submission" date="2025-08" db="UniProtKB">
        <authorList>
            <consortium name="RefSeq"/>
        </authorList>
    </citation>
    <scope>IDENTIFICATION</scope>
    <source>
        <tissue evidence="3">Kidney</tissue>
    </source>
</reference>
<dbReference type="Proteomes" id="UP000081671">
    <property type="component" value="Unplaced"/>
</dbReference>
<feature type="compositionally biased region" description="Low complexity" evidence="1">
    <location>
        <begin position="32"/>
        <end position="43"/>
    </location>
</feature>
<dbReference type="KEGG" id="dord:105991448"/>
<name>A0A1S3FU44_DIPOR</name>
<sequence>MTSFRNAASPVPPASLTPAHKPSAKPARELPAKAQARQPQRRAGLGGRGPCALRPPAPLAPAHCLLSGGACRIGSPKLVVGGNRRKVAQARSLSISLSLSLRPGGAEEGALAPGVPHARQPVRVRAGPDRGHDSQRLRGAPQEAPSYSTAGATTAVAEAAPQRGAMPREDLRGSPSPREAARHSPYLSLGADTSRAPSLGVRDRKITAEAGLQEGGFRTRELSHYHKVICKRAAPSGCETSRGYKVSIEGSTRDGGPGIPRHLSVYSAIIAEDKQKIVEGRQTGIIGYTQM</sequence>
<dbReference type="GeneID" id="105991448"/>
<feature type="region of interest" description="Disordered" evidence="1">
    <location>
        <begin position="1"/>
        <end position="50"/>
    </location>
</feature>
<feature type="compositionally biased region" description="Basic and acidic residues" evidence="1">
    <location>
        <begin position="126"/>
        <end position="136"/>
    </location>
</feature>
<dbReference type="RefSeq" id="XP_012879544.1">
    <property type="nucleotide sequence ID" value="XM_013024090.1"/>
</dbReference>
<evidence type="ECO:0000313" key="3">
    <source>
        <dbReference type="RefSeq" id="XP_012879544.1"/>
    </source>
</evidence>
<keyword evidence="2" id="KW-1185">Reference proteome</keyword>
<dbReference type="InParanoid" id="A0A1S3FU44"/>
<organism evidence="2 3">
    <name type="scientific">Dipodomys ordii</name>
    <name type="common">Ord's kangaroo rat</name>
    <dbReference type="NCBI Taxonomy" id="10020"/>
    <lineage>
        <taxon>Eukaryota</taxon>
        <taxon>Metazoa</taxon>
        <taxon>Chordata</taxon>
        <taxon>Craniata</taxon>
        <taxon>Vertebrata</taxon>
        <taxon>Euteleostomi</taxon>
        <taxon>Mammalia</taxon>
        <taxon>Eutheria</taxon>
        <taxon>Euarchontoglires</taxon>
        <taxon>Glires</taxon>
        <taxon>Rodentia</taxon>
        <taxon>Castorimorpha</taxon>
        <taxon>Heteromyidae</taxon>
        <taxon>Dipodomyinae</taxon>
        <taxon>Dipodomys</taxon>
    </lineage>
</organism>
<gene>
    <name evidence="3" type="primary">LOC105991448</name>
</gene>
<evidence type="ECO:0000313" key="2">
    <source>
        <dbReference type="Proteomes" id="UP000081671"/>
    </source>
</evidence>
<feature type="region of interest" description="Disordered" evidence="1">
    <location>
        <begin position="103"/>
        <end position="184"/>
    </location>
</feature>
<protein>
    <submittedName>
        <fullName evidence="3">Uncharacterized protein LOC105991448</fullName>
    </submittedName>
</protein>
<accession>A0A1S3FU44</accession>
<evidence type="ECO:0000256" key="1">
    <source>
        <dbReference type="SAM" id="MobiDB-lite"/>
    </source>
</evidence>
<feature type="compositionally biased region" description="Low complexity" evidence="1">
    <location>
        <begin position="103"/>
        <end position="114"/>
    </location>
</feature>